<keyword evidence="3" id="KW-0812">Transmembrane</keyword>
<keyword evidence="3" id="KW-0472">Membrane</keyword>
<comment type="similarity">
    <text evidence="1">Belongs to the proteasome subunit S5B/HSM3 family.</text>
</comment>
<dbReference type="GO" id="GO:0043248">
    <property type="term" value="P:proteasome assembly"/>
    <property type="evidence" value="ECO:0007669"/>
    <property type="project" value="InterPro"/>
</dbReference>
<dbReference type="InterPro" id="IPR016024">
    <property type="entry name" value="ARM-type_fold"/>
</dbReference>
<reference evidence="4" key="1">
    <citation type="submission" date="2025-08" db="UniProtKB">
        <authorList>
            <consortium name="Ensembl"/>
        </authorList>
    </citation>
    <scope>IDENTIFICATION</scope>
</reference>
<dbReference type="Proteomes" id="UP000694569">
    <property type="component" value="Unplaced"/>
</dbReference>
<dbReference type="GeneTree" id="ENSGT00390000013040"/>
<dbReference type="OrthoDB" id="10250600at2759"/>
<organism evidence="4 5">
    <name type="scientific">Leptobrachium leishanense</name>
    <name type="common">Leishan spiny toad</name>
    <dbReference type="NCBI Taxonomy" id="445787"/>
    <lineage>
        <taxon>Eukaryota</taxon>
        <taxon>Metazoa</taxon>
        <taxon>Chordata</taxon>
        <taxon>Craniata</taxon>
        <taxon>Vertebrata</taxon>
        <taxon>Euteleostomi</taxon>
        <taxon>Amphibia</taxon>
        <taxon>Batrachia</taxon>
        <taxon>Anura</taxon>
        <taxon>Pelobatoidea</taxon>
        <taxon>Megophryidae</taxon>
        <taxon>Leptobrachium</taxon>
    </lineage>
</organism>
<keyword evidence="3" id="KW-1133">Transmembrane helix</keyword>
<dbReference type="InterPro" id="IPR011989">
    <property type="entry name" value="ARM-like"/>
</dbReference>
<dbReference type="Pfam" id="PF10508">
    <property type="entry name" value="Proteasom_PSMB"/>
    <property type="match status" value="1"/>
</dbReference>
<dbReference type="Ensembl" id="ENSLLET00000024888.1">
    <property type="protein sequence ID" value="ENSLLEP00000023970.1"/>
    <property type="gene ID" value="ENSLLEG00000015099.1"/>
</dbReference>
<protein>
    <recommendedName>
        <fullName evidence="2">26S proteasome non-ATPase regulatory subunit 5</fullName>
    </recommendedName>
</protein>
<dbReference type="PANTHER" id="PTHR13554:SF10">
    <property type="entry name" value="26S PROTEASOME NON-ATPASE REGULATORY SUBUNIT 5"/>
    <property type="match status" value="1"/>
</dbReference>
<evidence type="ECO:0000313" key="4">
    <source>
        <dbReference type="Ensembl" id="ENSLLEP00000023970.1"/>
    </source>
</evidence>
<accession>A0A8C5PJX0</accession>
<evidence type="ECO:0000313" key="5">
    <source>
        <dbReference type="Proteomes" id="UP000694569"/>
    </source>
</evidence>
<dbReference type="GO" id="GO:0005829">
    <property type="term" value="C:cytosol"/>
    <property type="evidence" value="ECO:0007669"/>
    <property type="project" value="TreeGrafter"/>
</dbReference>
<dbReference type="SUPFAM" id="SSF48371">
    <property type="entry name" value="ARM repeat"/>
    <property type="match status" value="1"/>
</dbReference>
<keyword evidence="5" id="KW-1185">Reference proteome</keyword>
<evidence type="ECO:0000256" key="3">
    <source>
        <dbReference type="SAM" id="Phobius"/>
    </source>
</evidence>
<evidence type="ECO:0000256" key="1">
    <source>
        <dbReference type="ARBA" id="ARBA00006823"/>
    </source>
</evidence>
<evidence type="ECO:0000256" key="2">
    <source>
        <dbReference type="ARBA" id="ARBA00014933"/>
    </source>
</evidence>
<dbReference type="Gene3D" id="1.25.10.10">
    <property type="entry name" value="Leucine-rich Repeat Variant"/>
    <property type="match status" value="1"/>
</dbReference>
<feature type="transmembrane region" description="Helical" evidence="3">
    <location>
        <begin position="12"/>
        <end position="35"/>
    </location>
</feature>
<proteinExistence type="inferred from homology"/>
<dbReference type="PANTHER" id="PTHR13554">
    <property type="entry name" value="26S PROTEASOME NON-ATPASE REGULATORY SUBUNIT 5-RELATED"/>
    <property type="match status" value="1"/>
</dbReference>
<dbReference type="AlphaFoldDB" id="A0A8C5PJX0"/>
<name>A0A8C5PJX0_9ANUR</name>
<sequence length="330" mass="36938">RIDITRRWVSSLVMLCQASTATVFSSCLFLGHFPFSFVFSNDIVHYRVYKLVVKIASMSEESLNYCTDSGLVPQLLQELTGDDILVRVTCAEMITSLASSAHGRRYLLKQGIIDNISNMILGADSDLFSGFYLPGLVKFFGNLAVMDKPHQICEHYPAFLEKVFSMTEGNEPTMIGVAVDTLGVLGSNLEGKQVLHKTGTKYQKVFRRLGHHAKSSNSDLRVRCLDTIPSLMFFDNHTEDLLAMAESWFSALSDQLIDLFRSIVTQPFHCTTLKVFTAIANQPWAQKLMISSPGFVEYVIDRTVDPDPPQLEFLSCLAIRKNLANCLLSE</sequence>
<dbReference type="InterPro" id="IPR019538">
    <property type="entry name" value="PSMD5"/>
</dbReference>
<reference evidence="4" key="2">
    <citation type="submission" date="2025-09" db="UniProtKB">
        <authorList>
            <consortium name="Ensembl"/>
        </authorList>
    </citation>
    <scope>IDENTIFICATION</scope>
</reference>